<evidence type="ECO:0000313" key="2">
    <source>
        <dbReference type="EMBL" id="CAI98628.1"/>
    </source>
</evidence>
<dbReference type="EMBL" id="CR954253">
    <property type="protein sequence ID" value="CAI98628.1"/>
    <property type="molecule type" value="Genomic_DNA"/>
</dbReference>
<dbReference type="RefSeq" id="WP_011544213.1">
    <property type="nucleotide sequence ID" value="NC_008054.1"/>
</dbReference>
<dbReference type="AlphaFoldDB" id="Q1G8M5"/>
<feature type="transmembrane region" description="Helical" evidence="1">
    <location>
        <begin position="117"/>
        <end position="133"/>
    </location>
</feature>
<feature type="transmembrane region" description="Helical" evidence="1">
    <location>
        <begin position="245"/>
        <end position="273"/>
    </location>
</feature>
<protein>
    <submittedName>
        <fullName evidence="2">Conserved hypothetical membrane protein</fullName>
    </submittedName>
</protein>
<evidence type="ECO:0000256" key="1">
    <source>
        <dbReference type="SAM" id="Phobius"/>
    </source>
</evidence>
<sequence length="362" mass="40680">MKKCPNCGQALTGQEKACPNCGFNVEKYRRDYFTEEAVEENVEIREAKLEEADRSLEKEPVDKLSRSAYQQKQERNAFTGNPTAEKMLQWMRDNTTIAFLVGVGLLIIMSFSRPLGWTAFAVSMALLIWTGYRDSQGEYTADRNLTEYIRNWASKVFNAFDDKESEIEEKNEDFTQAHPKFEAKVEVEKVKKKTKKPRNFGIIQLSILLTSLITLVLLFLGTGFVTSSSKLTVASVFFEVANWQIAAGKIVPALILYLFLAIFLLLPVFIMLAVSQNTRVSRVRAFALSLVESLVLIYLFFQLAQTTSAASYLSQAVSSLKSYAVAIGISGYLLILVSCLTTVLAGINMFQPMVKPRQNSEE</sequence>
<dbReference type="HOGENOM" id="CLU_803613_0_0_9"/>
<keyword evidence="1" id="KW-0812">Transmembrane</keyword>
<feature type="transmembrane region" description="Helical" evidence="1">
    <location>
        <begin position="285"/>
        <end position="303"/>
    </location>
</feature>
<reference evidence="2 3" key="1">
    <citation type="journal article" date="2006" name="Proc. Natl. Acad. Sci. U.S.A.">
        <title>The complete genome sequence of Lactobacillus bulgaricus reveals extensive and ongoing reductive evolution.</title>
        <authorList>
            <person name="van de Guchte M."/>
            <person name="Penaud S."/>
            <person name="Grimaldi C."/>
            <person name="Barbe V."/>
            <person name="Bryson K."/>
            <person name="Nicolas P."/>
            <person name="Robert C."/>
            <person name="Oztas S."/>
            <person name="Mangenot S."/>
            <person name="Couloux A."/>
            <person name="Loux V."/>
            <person name="Dervyn R."/>
            <person name="Bossy R."/>
            <person name="Bolotin A."/>
            <person name="Batto J.-M."/>
            <person name="Walunas T."/>
            <person name="Gibrat J.-F."/>
            <person name="Bessieres P."/>
            <person name="Weissenbach J."/>
            <person name="Ehrlich S.D."/>
            <person name="Maguin E."/>
        </authorList>
    </citation>
    <scope>NUCLEOTIDE SEQUENCE [LARGE SCALE GENOMIC DNA]</scope>
    <source>
        <strain evidence="3">ATCC 11842 / DSM 20081 / BCRC 10696 / JCM 1002 / NBRC 13953 / NCIMB 11778 / NCTC 12712 / WDCM 00102 / Lb 14</strain>
    </source>
</reference>
<keyword evidence="1" id="KW-0472">Membrane</keyword>
<dbReference type="KEGG" id="ldb:Ldb1890"/>
<dbReference type="eggNOG" id="ENOG50309JX">
    <property type="taxonomic scope" value="Bacteria"/>
</dbReference>
<feature type="transmembrane region" description="Helical" evidence="1">
    <location>
        <begin position="95"/>
        <end position="111"/>
    </location>
</feature>
<accession>Q1G8M5</accession>
<dbReference type="PATRIC" id="fig|390333.13.peg.1177"/>
<proteinExistence type="predicted"/>
<feature type="transmembrane region" description="Helical" evidence="1">
    <location>
        <begin position="200"/>
        <end position="225"/>
    </location>
</feature>
<gene>
    <name evidence="2" type="ordered locus">Ldb1890</name>
</gene>
<evidence type="ECO:0000313" key="3">
    <source>
        <dbReference type="Proteomes" id="UP000001259"/>
    </source>
</evidence>
<organism evidence="2 3">
    <name type="scientific">Lactobacillus delbrueckii subsp. bulgaricus (strain ATCC 11842 / DSM 20081 / BCRC 10696 / JCM 1002 / NBRC 13953 / NCIMB 11778 / NCTC 12712 / WDCM 00102 / Lb 14)</name>
    <dbReference type="NCBI Taxonomy" id="390333"/>
    <lineage>
        <taxon>Bacteria</taxon>
        <taxon>Bacillati</taxon>
        <taxon>Bacillota</taxon>
        <taxon>Bacilli</taxon>
        <taxon>Lactobacillales</taxon>
        <taxon>Lactobacillaceae</taxon>
        <taxon>Lactobacillus</taxon>
    </lineage>
</organism>
<keyword evidence="3" id="KW-1185">Reference proteome</keyword>
<dbReference type="Proteomes" id="UP000001259">
    <property type="component" value="Chromosome"/>
</dbReference>
<keyword evidence="1" id="KW-1133">Transmembrane helix</keyword>
<dbReference type="BioCyc" id="LDEL390333:LDB_RS08205-MONOMER"/>
<dbReference type="STRING" id="390333.Ldb1890"/>
<feature type="transmembrane region" description="Helical" evidence="1">
    <location>
        <begin position="323"/>
        <end position="347"/>
    </location>
</feature>
<name>Q1G8M5_LACDA</name>